<comment type="caution">
    <text evidence="2">The sequence shown here is derived from an EMBL/GenBank/DDBJ whole genome shotgun (WGS) entry which is preliminary data.</text>
</comment>
<dbReference type="InterPro" id="IPR029016">
    <property type="entry name" value="GAF-like_dom_sf"/>
</dbReference>
<dbReference type="Pfam" id="PF00990">
    <property type="entry name" value="GGDEF"/>
    <property type="match status" value="1"/>
</dbReference>
<dbReference type="PANTHER" id="PTHR44757:SF2">
    <property type="entry name" value="BIOFILM ARCHITECTURE MAINTENANCE PROTEIN MBAA"/>
    <property type="match status" value="1"/>
</dbReference>
<dbReference type="Pfam" id="PF13185">
    <property type="entry name" value="GAF_2"/>
    <property type="match status" value="1"/>
</dbReference>
<dbReference type="SUPFAM" id="SSF55781">
    <property type="entry name" value="GAF domain-like"/>
    <property type="match status" value="1"/>
</dbReference>
<proteinExistence type="predicted"/>
<dbReference type="AlphaFoldDB" id="A0A8J3QGK0"/>
<dbReference type="SUPFAM" id="SSF55073">
    <property type="entry name" value="Nucleotide cyclase"/>
    <property type="match status" value="1"/>
</dbReference>
<dbReference type="Gene3D" id="3.30.450.40">
    <property type="match status" value="1"/>
</dbReference>
<dbReference type="PANTHER" id="PTHR44757">
    <property type="entry name" value="DIGUANYLATE CYCLASE DGCP"/>
    <property type="match status" value="1"/>
</dbReference>
<dbReference type="CDD" id="cd01949">
    <property type="entry name" value="GGDEF"/>
    <property type="match status" value="1"/>
</dbReference>
<accession>A0A8J3QGK0</accession>
<name>A0A8J3QGK0_9ACTN</name>
<gene>
    <name evidence="2" type="ORF">Rhe02_73260</name>
</gene>
<evidence type="ECO:0000313" key="2">
    <source>
        <dbReference type="EMBL" id="GIH09259.1"/>
    </source>
</evidence>
<dbReference type="InterPro" id="IPR043128">
    <property type="entry name" value="Rev_trsase/Diguanyl_cyclase"/>
</dbReference>
<dbReference type="InterPro" id="IPR029787">
    <property type="entry name" value="Nucleotide_cyclase"/>
</dbReference>
<keyword evidence="3" id="KW-1185">Reference proteome</keyword>
<protein>
    <recommendedName>
        <fullName evidence="1">GGDEF domain-containing protein</fullName>
    </recommendedName>
</protein>
<organism evidence="2 3">
    <name type="scientific">Rhizocola hellebori</name>
    <dbReference type="NCBI Taxonomy" id="1392758"/>
    <lineage>
        <taxon>Bacteria</taxon>
        <taxon>Bacillati</taxon>
        <taxon>Actinomycetota</taxon>
        <taxon>Actinomycetes</taxon>
        <taxon>Micromonosporales</taxon>
        <taxon>Micromonosporaceae</taxon>
        <taxon>Rhizocola</taxon>
    </lineage>
</organism>
<evidence type="ECO:0000313" key="3">
    <source>
        <dbReference type="Proteomes" id="UP000612899"/>
    </source>
</evidence>
<feature type="domain" description="GGDEF" evidence="1">
    <location>
        <begin position="298"/>
        <end position="428"/>
    </location>
</feature>
<dbReference type="Proteomes" id="UP000612899">
    <property type="component" value="Unassembled WGS sequence"/>
</dbReference>
<dbReference type="EMBL" id="BONY01000064">
    <property type="protein sequence ID" value="GIH09259.1"/>
    <property type="molecule type" value="Genomic_DNA"/>
</dbReference>
<dbReference type="SMART" id="SM00267">
    <property type="entry name" value="GGDEF"/>
    <property type="match status" value="1"/>
</dbReference>
<dbReference type="SMART" id="SM00065">
    <property type="entry name" value="GAF"/>
    <property type="match status" value="1"/>
</dbReference>
<evidence type="ECO:0000259" key="1">
    <source>
        <dbReference type="PROSITE" id="PS50887"/>
    </source>
</evidence>
<dbReference type="InterPro" id="IPR003018">
    <property type="entry name" value="GAF"/>
</dbReference>
<dbReference type="Gene3D" id="3.30.70.270">
    <property type="match status" value="1"/>
</dbReference>
<dbReference type="PROSITE" id="PS50887">
    <property type="entry name" value="GGDEF"/>
    <property type="match status" value="1"/>
</dbReference>
<dbReference type="NCBIfam" id="TIGR00254">
    <property type="entry name" value="GGDEF"/>
    <property type="match status" value="1"/>
</dbReference>
<dbReference type="InterPro" id="IPR000160">
    <property type="entry name" value="GGDEF_dom"/>
</dbReference>
<reference evidence="2" key="1">
    <citation type="submission" date="2021-01" db="EMBL/GenBank/DDBJ databases">
        <title>Whole genome shotgun sequence of Rhizocola hellebori NBRC 109834.</title>
        <authorList>
            <person name="Komaki H."/>
            <person name="Tamura T."/>
        </authorList>
    </citation>
    <scope>NUCLEOTIDE SEQUENCE</scope>
    <source>
        <strain evidence="2">NBRC 109834</strain>
    </source>
</reference>
<sequence length="428" mass="47765">MSGWELAVAVVTGLLVNEWSDASPWLARRIVQWSARRRYGRGQRAEIRSEELSAFIDDRPGKLLKLFTAMGFAMTAILVKSGTQSTPWVQRLLDLLAGIRIPRRRSRLGELQLLIRRLDVGDGQLPDVLLLGTRELFDCRHTTFWLPEGGRYPEVLLTATRDLDGLSDGPKPDVLAKLRQQAYMSGEAIEMYRSHPARSEIAPGWDGEAAIIVALRVSSVVLGTLEITGPSKRRRRFSRRDVAMLETIASHASIAVENGRLMDRLRFDAYHDFLTSLPNRRRILSDLEEGLKVLEGDQTILVVAADVADLRQINSQLGYHTGDLVLQEIGNRLRTMVPAQALVGRVEGSGFAATIRLSQKDTGQPVIEAIRSAFKDPMLLDTISIQLRAGIGYAKATRADKNVELPLQRALDAAYRDKQEITNVPFRL</sequence>
<dbReference type="RefSeq" id="WP_203912996.1">
    <property type="nucleotide sequence ID" value="NZ_BONY01000064.1"/>
</dbReference>
<dbReference type="InterPro" id="IPR052155">
    <property type="entry name" value="Biofilm_reg_signaling"/>
</dbReference>